<dbReference type="PANTHER" id="PTHR12143:SF43">
    <property type="entry name" value="PUTATIVE-RELATED"/>
    <property type="match status" value="1"/>
</dbReference>
<dbReference type="PANTHER" id="PTHR12143">
    <property type="entry name" value="PEPTIDE N-GLYCANASE PNGASE -RELATED"/>
    <property type="match status" value="1"/>
</dbReference>
<keyword evidence="4" id="KW-0378">Hydrolase</keyword>
<dbReference type="Pfam" id="PF07971">
    <property type="entry name" value="Glyco_hydro_92"/>
    <property type="match status" value="1"/>
</dbReference>
<dbReference type="Gene3D" id="1.20.1050.60">
    <property type="entry name" value="alpha-1,2-mannosidase"/>
    <property type="match status" value="1"/>
</dbReference>
<dbReference type="InterPro" id="IPR005887">
    <property type="entry name" value="GH92_a_mannosidase_put"/>
</dbReference>
<feature type="signal peptide" evidence="1">
    <location>
        <begin position="1"/>
        <end position="21"/>
    </location>
</feature>
<dbReference type="GO" id="GO:0016787">
    <property type="term" value="F:hydrolase activity"/>
    <property type="evidence" value="ECO:0007669"/>
    <property type="project" value="UniProtKB-KW"/>
</dbReference>
<keyword evidence="1" id="KW-0732">Signal</keyword>
<dbReference type="Gene3D" id="3.30.2080.10">
    <property type="entry name" value="GH92 mannosidase domain"/>
    <property type="match status" value="1"/>
</dbReference>
<dbReference type="NCBIfam" id="TIGR01180">
    <property type="entry name" value="aman2_put"/>
    <property type="match status" value="1"/>
</dbReference>
<evidence type="ECO:0000259" key="2">
    <source>
        <dbReference type="Pfam" id="PF07971"/>
    </source>
</evidence>
<gene>
    <name evidence="4" type="ORF">PBT88_12580</name>
</gene>
<organism evidence="4 5">
    <name type="scientific">Sphingomonas abietis</name>
    <dbReference type="NCBI Taxonomy" id="3012344"/>
    <lineage>
        <taxon>Bacteria</taxon>
        <taxon>Pseudomonadati</taxon>
        <taxon>Pseudomonadota</taxon>
        <taxon>Alphaproteobacteria</taxon>
        <taxon>Sphingomonadales</taxon>
        <taxon>Sphingomonadaceae</taxon>
        <taxon>Sphingomonas</taxon>
    </lineage>
</organism>
<reference evidence="4 5" key="1">
    <citation type="submission" date="2022-12" db="EMBL/GenBank/DDBJ databases">
        <title>Sphingomonas abieness sp. nov., an endophytic bacterium isolated from Abies koreana.</title>
        <authorList>
            <person name="Jiang L."/>
            <person name="Lee J."/>
        </authorList>
    </citation>
    <scope>NUCLEOTIDE SEQUENCE [LARGE SCALE GENOMIC DNA]</scope>
    <source>
        <strain evidence="5">PAMB 00755</strain>
    </source>
</reference>
<dbReference type="RefSeq" id="WP_270075690.1">
    <property type="nucleotide sequence ID" value="NZ_CP115174.1"/>
</dbReference>
<evidence type="ECO:0000256" key="1">
    <source>
        <dbReference type="SAM" id="SignalP"/>
    </source>
</evidence>
<keyword evidence="5" id="KW-1185">Reference proteome</keyword>
<dbReference type="Pfam" id="PF17678">
    <property type="entry name" value="Glyco_hydro_92N"/>
    <property type="match status" value="1"/>
</dbReference>
<accession>A0ABY7NHM9</accession>
<protein>
    <submittedName>
        <fullName evidence="4">GH92 family glycosyl hydrolase</fullName>
    </submittedName>
</protein>
<dbReference type="InterPro" id="IPR014718">
    <property type="entry name" value="GH-type_carb-bd"/>
</dbReference>
<dbReference type="Gene3D" id="1.20.1610.10">
    <property type="entry name" value="alpha-1,2-mannosidases domains"/>
    <property type="match status" value="1"/>
</dbReference>
<dbReference type="InterPro" id="IPR008928">
    <property type="entry name" value="6-hairpin_glycosidase_sf"/>
</dbReference>
<dbReference type="InterPro" id="IPR050883">
    <property type="entry name" value="PNGase"/>
</dbReference>
<feature type="domain" description="Glycosyl hydrolase family 92 N-terminal" evidence="3">
    <location>
        <begin position="34"/>
        <end position="268"/>
    </location>
</feature>
<feature type="chain" id="PRO_5046289893" evidence="1">
    <location>
        <begin position="22"/>
        <end position="745"/>
    </location>
</feature>
<sequence length="745" mass="80563">MNRPARAIALLLATLAFPALAADRAAMTADPLPLVDPLIGTDWYGYTFVGATVPFGMVKLGPDMASFDGVASKYGYRRDGNVLGFSHLHLSGAAGKYGNIRVMPASGALDIADVASPRTDEVVRPGYYAATLVRPAVRAELTAGARAGVHRYTFRTAQAAHITVRLDQMLNKRGGKEDQRFLGGNVTARSAHEIDGMGRYAGGWNMGDEYRVYFALIADRDAAGTRTWTGEALSAAPSASVDGDHPIGATLDFPGRAGQTVTARVGISFVSVDKARQNALAAAGFDATRAAGEQAWRHALSPIRIAGGTASQQRQFYSALYHVMMMPSDHSGENPKWSSSEPYYDDYYTIWDTFRTNAPLLTLIAPERERDLVRSLVDIYRHEGWLPDGRSGNSTGRTQGGSNADVMIADAYVKGLRGIDYATALQGMEKNAAVEPDRPEQYGRGGISDYLAKGYVSTDFPRAGSRTVEYAYDDFAIAELANGLGHADIARAALKRSGNWAHLWDPALSREGVSGFLRPRKPDGTWADPYLVTRGTWPDFLYEGDIWTYSLYAPQDIPGLIAKAGGADAFRKRLDTLFDHLHFDITNEPGFLIPMLYHWLGRPDLSVERLIDYREKGFFDGRGGLPANDDSGAMSSWLVFQSLGLFPVAGQDLYLIGSPEFTASDIDLGGGHILHIRAPGLGATGENPFVQSAELDGRPLDRAWLRHEEIAHGGMLVLHMGPKPGAWGTAPPPAPTLAMASGHPG</sequence>
<dbReference type="InterPro" id="IPR041371">
    <property type="entry name" value="GH92_N"/>
</dbReference>
<dbReference type="Gene3D" id="2.70.98.10">
    <property type="match status" value="1"/>
</dbReference>
<evidence type="ECO:0000259" key="3">
    <source>
        <dbReference type="Pfam" id="PF17678"/>
    </source>
</evidence>
<dbReference type="EMBL" id="CP115174">
    <property type="protein sequence ID" value="WBO21040.1"/>
    <property type="molecule type" value="Genomic_DNA"/>
</dbReference>
<feature type="domain" description="Glycosyl hydrolase family 92" evidence="2">
    <location>
        <begin position="276"/>
        <end position="722"/>
    </location>
</feature>
<dbReference type="InterPro" id="IPR012939">
    <property type="entry name" value="Glyco_hydro_92"/>
</dbReference>
<evidence type="ECO:0000313" key="5">
    <source>
        <dbReference type="Proteomes" id="UP001210865"/>
    </source>
</evidence>
<evidence type="ECO:0000313" key="4">
    <source>
        <dbReference type="EMBL" id="WBO21040.1"/>
    </source>
</evidence>
<dbReference type="SUPFAM" id="SSF48208">
    <property type="entry name" value="Six-hairpin glycosidases"/>
    <property type="match status" value="1"/>
</dbReference>
<proteinExistence type="predicted"/>
<name>A0ABY7NHM9_9SPHN</name>
<dbReference type="Proteomes" id="UP001210865">
    <property type="component" value="Chromosome"/>
</dbReference>